<evidence type="ECO:0008006" key="2">
    <source>
        <dbReference type="Google" id="ProtNLM"/>
    </source>
</evidence>
<organism evidence="1">
    <name type="scientific">metagenome</name>
    <dbReference type="NCBI Taxonomy" id="256318"/>
    <lineage>
        <taxon>unclassified sequences</taxon>
        <taxon>metagenomes</taxon>
    </lineage>
</organism>
<reference evidence="1" key="1">
    <citation type="submission" date="2015-08" db="EMBL/GenBank/DDBJ databases">
        <authorList>
            <person name="Babu N.S."/>
            <person name="Beckwith C.J."/>
            <person name="Beseler K.G."/>
            <person name="Brison A."/>
            <person name="Carone J.V."/>
            <person name="Caskin T.P."/>
            <person name="Diamond M."/>
            <person name="Durham M.E."/>
            <person name="Foxe J.M."/>
            <person name="Go M."/>
            <person name="Henderson B.A."/>
            <person name="Jones I.B."/>
            <person name="McGettigan J.A."/>
            <person name="Micheletti S.J."/>
            <person name="Nasrallah M.E."/>
            <person name="Ortiz D."/>
            <person name="Piller C.R."/>
            <person name="Privatt S.R."/>
            <person name="Schneider S.L."/>
            <person name="Sharp S."/>
            <person name="Smith T.C."/>
            <person name="Stanton J.D."/>
            <person name="Ullery H.E."/>
            <person name="Wilson R.J."/>
            <person name="Serrano M.G."/>
            <person name="Buck G."/>
            <person name="Lee V."/>
            <person name="Wang Y."/>
            <person name="Carvalho R."/>
            <person name="Voegtly L."/>
            <person name="Shi R."/>
            <person name="Duckworth R."/>
            <person name="Johnson A."/>
            <person name="Loviza R."/>
            <person name="Walstead R."/>
            <person name="Shah Z."/>
            <person name="Kiflezghi M."/>
            <person name="Wade K."/>
            <person name="Ball S.L."/>
            <person name="Bradley K.W."/>
            <person name="Asai D.J."/>
            <person name="Bowman C.A."/>
            <person name="Russell D.A."/>
            <person name="Pope W.H."/>
            <person name="Jacobs-Sera D."/>
            <person name="Hendrix R.W."/>
            <person name="Hatfull G.F."/>
        </authorList>
    </citation>
    <scope>NUCLEOTIDE SEQUENCE</scope>
</reference>
<protein>
    <recommendedName>
        <fullName evidence="2">Hemerythrin-like domain-containing protein</fullName>
    </recommendedName>
</protein>
<dbReference type="AlphaFoldDB" id="A0A2P2CKA4"/>
<proteinExistence type="predicted"/>
<gene>
    <name evidence="1" type="ORF">NOCA180010</name>
</gene>
<accession>A0A2P2CKA4</accession>
<dbReference type="EMBL" id="CZKB01000028">
    <property type="protein sequence ID" value="CUR62366.1"/>
    <property type="molecule type" value="Genomic_DNA"/>
</dbReference>
<sequence length="222" mass="24894">MIAVITFAHDLDSIHHDLGHRLALASTARPDVRHPRDHYTAIDTFLAAASRHNAAMVDAIAPLITHLPGGHDLAHEFLATSRVYEEALAQVKAKLYGSSYAVSRPWPSIWEEVHREFGAVCALERRLATALLTQESARPEADREDLGTRLHHAELASPTRPHPWIPHQGVVGHLARAVARHVDHFWDAAEGRMVPEPVRHHDREHQGRLAQYLLADPHLEEE</sequence>
<name>A0A2P2CKA4_9ZZZZ</name>
<evidence type="ECO:0000313" key="1">
    <source>
        <dbReference type="EMBL" id="CUR62366.1"/>
    </source>
</evidence>